<proteinExistence type="predicted"/>
<dbReference type="Proteomes" id="UP000887575">
    <property type="component" value="Unassembled WGS sequence"/>
</dbReference>
<organism evidence="2 3">
    <name type="scientific">Mesorhabditis belari</name>
    <dbReference type="NCBI Taxonomy" id="2138241"/>
    <lineage>
        <taxon>Eukaryota</taxon>
        <taxon>Metazoa</taxon>
        <taxon>Ecdysozoa</taxon>
        <taxon>Nematoda</taxon>
        <taxon>Chromadorea</taxon>
        <taxon>Rhabditida</taxon>
        <taxon>Rhabditina</taxon>
        <taxon>Rhabditomorpha</taxon>
        <taxon>Rhabditoidea</taxon>
        <taxon>Rhabditidae</taxon>
        <taxon>Mesorhabditinae</taxon>
        <taxon>Mesorhabditis</taxon>
    </lineage>
</organism>
<feature type="chain" id="PRO_5042200470" evidence="1">
    <location>
        <begin position="20"/>
        <end position="173"/>
    </location>
</feature>
<accession>A0AAF3FPT5</accession>
<dbReference type="AlphaFoldDB" id="A0AAF3FPT5"/>
<keyword evidence="2" id="KW-1185">Reference proteome</keyword>
<feature type="signal peptide" evidence="1">
    <location>
        <begin position="1"/>
        <end position="19"/>
    </location>
</feature>
<dbReference type="WBParaSite" id="MBELARI_LOCUS8998.2">
    <property type="protein sequence ID" value="MBELARI_LOCUS8998.2"/>
    <property type="gene ID" value="MBELARI_LOCUS8998"/>
</dbReference>
<evidence type="ECO:0000313" key="3">
    <source>
        <dbReference type="WBParaSite" id="MBELARI_LOCUS8998.2"/>
    </source>
</evidence>
<sequence>MSALLQSVIILVLAQTVQSTTCRNKTAYTGPCFADGDHCEPTGVCATSSLGLQCCPIDYVDLTMPKEELITCSNLKACTGPCFGMGDECEPKGRCAATDSGLQCCPMAHVVSSYNSDGSQSAQVGSCKRRDYVTLMNRNTADNCTKKKSNEETPSTFSDLSSISYLDTNLESL</sequence>
<name>A0AAF3FPT5_9BILA</name>
<reference evidence="3" key="1">
    <citation type="submission" date="2024-02" db="UniProtKB">
        <authorList>
            <consortium name="WormBaseParasite"/>
        </authorList>
    </citation>
    <scope>IDENTIFICATION</scope>
</reference>
<protein>
    <submittedName>
        <fullName evidence="3">Uncharacterized protein</fullName>
    </submittedName>
</protein>
<evidence type="ECO:0000256" key="1">
    <source>
        <dbReference type="SAM" id="SignalP"/>
    </source>
</evidence>
<evidence type="ECO:0000313" key="2">
    <source>
        <dbReference type="Proteomes" id="UP000887575"/>
    </source>
</evidence>
<keyword evidence="1" id="KW-0732">Signal</keyword>